<sequence>MAFHIPVNYSLLTILILTTNINDYSAGLAQANSIVRQTVNIPQGTLLGTVRKTIHNRTVSAFLGIPYAQPPVGDLRFRNPVPADGWSGTRDATLDSEMCPQLLGNEVKGKEDCLWINAYTPKLPKGDNSSLLPVMVYIYGGAFTSGNARSDRYGPEYLLDANIVLFLPSHRVGPFGYLSTGDEVASGNWGLKDQILALKWVQNNARYFGGDPDRVTLFGASSGGACVHLLTLSDLTIGLFHKYITQSGSALGIWSQLPRSGYSSRAYELGEYVGCSNKTSAALVKCLREIDFAKIIATAPRFIRWHIWPAIVWAPTDEPNIEGAVFTDTTANIFAAGKIRDLPWISGVVRDEAILYTVKFFEDKELFRRFLENFDAVLPQAATLDYQPDKGAAYVDAVKSYYLTGGLSGNESLILQNVTDAFGDVLFRYPAYSALLQHHAVAKNPQYFYTLQYRGTFSNIFFSQDNPKSLGVGHGDDTFYIYFPELQFSPAIYNRTVTKRDLEVTDIMVQLWTSFAIDGTPTSPALNGTPWAPFSATEGNYLRIGNEYEVSLGMEHAFYKERMEFWSTVTEVTRKRWSRSA</sequence>
<evidence type="ECO:0000313" key="8">
    <source>
        <dbReference type="Proteomes" id="UP000829291"/>
    </source>
</evidence>
<evidence type="ECO:0000256" key="4">
    <source>
        <dbReference type="ARBA" id="ARBA00023157"/>
    </source>
</evidence>
<feature type="domain" description="Carboxylesterase type B" evidence="7">
    <location>
        <begin position="37"/>
        <end position="566"/>
    </location>
</feature>
<feature type="chain" id="PRO_5044998700" description="Carboxylic ester hydrolase" evidence="6">
    <location>
        <begin position="27"/>
        <end position="581"/>
    </location>
</feature>
<comment type="similarity">
    <text evidence="1 6">Belongs to the type-B carboxylesterase/lipase family.</text>
</comment>
<dbReference type="PANTHER" id="PTHR43142:SF1">
    <property type="entry name" value="CARBOXYLIC ESTER HYDROLASE"/>
    <property type="match status" value="1"/>
</dbReference>
<dbReference type="Gene3D" id="3.40.50.1820">
    <property type="entry name" value="alpha/beta hydrolase"/>
    <property type="match status" value="1"/>
</dbReference>
<reference evidence="9" key="1">
    <citation type="submission" date="2025-08" db="UniProtKB">
        <authorList>
            <consortium name="RefSeq"/>
        </authorList>
    </citation>
    <scope>IDENTIFICATION</scope>
    <source>
        <tissue evidence="9">Thorax and Abdomen</tissue>
    </source>
</reference>
<evidence type="ECO:0000256" key="6">
    <source>
        <dbReference type="RuleBase" id="RU361235"/>
    </source>
</evidence>
<evidence type="ECO:0000256" key="3">
    <source>
        <dbReference type="ARBA" id="ARBA00022801"/>
    </source>
</evidence>
<dbReference type="RefSeq" id="XP_046602304.1">
    <property type="nucleotide sequence ID" value="XM_046746348.1"/>
</dbReference>
<dbReference type="GeneID" id="124296566"/>
<keyword evidence="8" id="KW-1185">Reference proteome</keyword>
<dbReference type="Proteomes" id="UP000829291">
    <property type="component" value="Chromosome 1"/>
</dbReference>
<feature type="signal peptide" evidence="6">
    <location>
        <begin position="1"/>
        <end position="26"/>
    </location>
</feature>
<protein>
    <recommendedName>
        <fullName evidence="6">Carboxylic ester hydrolase</fullName>
        <ecNumber evidence="6">3.1.1.-</ecNumber>
    </recommendedName>
</protein>
<keyword evidence="3 6" id="KW-0378">Hydrolase</keyword>
<dbReference type="PROSITE" id="PS00122">
    <property type="entry name" value="CARBOXYLESTERASE_B_1"/>
    <property type="match status" value="1"/>
</dbReference>
<dbReference type="SUPFAM" id="SSF53474">
    <property type="entry name" value="alpha/beta-Hydrolases"/>
    <property type="match status" value="1"/>
</dbReference>
<keyword evidence="6" id="KW-0732">Signal</keyword>
<evidence type="ECO:0000256" key="1">
    <source>
        <dbReference type="ARBA" id="ARBA00005964"/>
    </source>
</evidence>
<dbReference type="InterPro" id="IPR029058">
    <property type="entry name" value="AB_hydrolase_fold"/>
</dbReference>
<keyword evidence="2" id="KW-0719">Serine esterase</keyword>
<dbReference type="InterPro" id="IPR002018">
    <property type="entry name" value="CarbesteraseB"/>
</dbReference>
<evidence type="ECO:0000259" key="7">
    <source>
        <dbReference type="Pfam" id="PF00135"/>
    </source>
</evidence>
<dbReference type="Pfam" id="PF00135">
    <property type="entry name" value="COesterase"/>
    <property type="match status" value="1"/>
</dbReference>
<name>A0ABM3GPX9_NEOLC</name>
<evidence type="ECO:0000256" key="5">
    <source>
        <dbReference type="ARBA" id="ARBA00023180"/>
    </source>
</evidence>
<keyword evidence="4" id="KW-1015">Disulfide bond</keyword>
<proteinExistence type="inferred from homology"/>
<evidence type="ECO:0000256" key="2">
    <source>
        <dbReference type="ARBA" id="ARBA00022487"/>
    </source>
</evidence>
<accession>A0ABM3GPX9</accession>
<keyword evidence="5" id="KW-0325">Glycoprotein</keyword>
<gene>
    <name evidence="9" type="primary">LOC124296566</name>
</gene>
<dbReference type="PANTHER" id="PTHR43142">
    <property type="entry name" value="CARBOXYLIC ESTER HYDROLASE"/>
    <property type="match status" value="1"/>
</dbReference>
<organism evidence="8 9">
    <name type="scientific">Neodiprion lecontei</name>
    <name type="common">Redheaded pine sawfly</name>
    <dbReference type="NCBI Taxonomy" id="441921"/>
    <lineage>
        <taxon>Eukaryota</taxon>
        <taxon>Metazoa</taxon>
        <taxon>Ecdysozoa</taxon>
        <taxon>Arthropoda</taxon>
        <taxon>Hexapoda</taxon>
        <taxon>Insecta</taxon>
        <taxon>Pterygota</taxon>
        <taxon>Neoptera</taxon>
        <taxon>Endopterygota</taxon>
        <taxon>Hymenoptera</taxon>
        <taxon>Tenthredinoidea</taxon>
        <taxon>Diprionidae</taxon>
        <taxon>Diprioninae</taxon>
        <taxon>Neodiprion</taxon>
    </lineage>
</organism>
<evidence type="ECO:0000313" key="9">
    <source>
        <dbReference type="RefSeq" id="XP_046602304.1"/>
    </source>
</evidence>
<dbReference type="InterPro" id="IPR019826">
    <property type="entry name" value="Carboxylesterase_B_AS"/>
</dbReference>
<dbReference type="EC" id="3.1.1.-" evidence="6"/>